<dbReference type="InterPro" id="IPR018692">
    <property type="entry name" value="DUF2189"/>
</dbReference>
<feature type="transmembrane region" description="Helical" evidence="1">
    <location>
        <begin position="168"/>
        <end position="192"/>
    </location>
</feature>
<feature type="transmembrane region" description="Helical" evidence="1">
    <location>
        <begin position="120"/>
        <end position="148"/>
    </location>
</feature>
<name>A0A8H9IQ83_9GAMM</name>
<organism evidence="2 3">
    <name type="scientific">Vreelandella hamiltonii</name>
    <dbReference type="NCBI Taxonomy" id="502829"/>
    <lineage>
        <taxon>Bacteria</taxon>
        <taxon>Pseudomonadati</taxon>
        <taxon>Pseudomonadota</taxon>
        <taxon>Gammaproteobacteria</taxon>
        <taxon>Oceanospirillales</taxon>
        <taxon>Halomonadaceae</taxon>
        <taxon>Vreelandella</taxon>
    </lineage>
</organism>
<protein>
    <recommendedName>
        <fullName evidence="4">DUF2189 domain-containing protein</fullName>
    </recommendedName>
</protein>
<dbReference type="Proteomes" id="UP000623776">
    <property type="component" value="Unassembled WGS sequence"/>
</dbReference>
<feature type="transmembrane region" description="Helical" evidence="1">
    <location>
        <begin position="221"/>
        <end position="246"/>
    </location>
</feature>
<evidence type="ECO:0000256" key="1">
    <source>
        <dbReference type="SAM" id="Phobius"/>
    </source>
</evidence>
<evidence type="ECO:0008006" key="4">
    <source>
        <dbReference type="Google" id="ProtNLM"/>
    </source>
</evidence>
<reference evidence="3" key="1">
    <citation type="journal article" date="2019" name="Int. J. Syst. Evol. Microbiol.">
        <title>The Global Catalogue of Microorganisms (GCM) 10K type strain sequencing project: providing services to taxonomists for standard genome sequencing and annotation.</title>
        <authorList>
            <consortium name="The Broad Institute Genomics Platform"/>
            <consortium name="The Broad Institute Genome Sequencing Center for Infectious Disease"/>
            <person name="Wu L."/>
            <person name="Ma J."/>
        </authorList>
    </citation>
    <scope>NUCLEOTIDE SEQUENCE [LARGE SCALE GENOMIC DNA]</scope>
    <source>
        <strain evidence="3">KCTC 22154</strain>
    </source>
</reference>
<feature type="transmembrane region" description="Helical" evidence="1">
    <location>
        <begin position="77"/>
        <end position="99"/>
    </location>
</feature>
<comment type="caution">
    <text evidence="2">The sequence shown here is derived from an EMBL/GenBank/DDBJ whole genome shotgun (WGS) entry which is preliminary data.</text>
</comment>
<sequence>MNATTKTQPVAGVPNVKITINKVGMDRPRAWLAAGVEDFRRASAISLAYGLFWVGLSIAITAGAFTLGYWYWLLPMIAGFMFVGPLVAVGSYGISRALEQGRVPNLGDAFGSWKPHAGQLAMMGVMMMIFFLAWIRLATLLFALFFGFEVPSPATLYTALLTTPEGLGMLAVGTVAGGVLAFGAFAISVVAIPTLMDQDLTFMEGIEASVRCVARNFRPMLLWAAILTGCVLVGVMTFYIGLALILPVLGHASWHAYEELVRFEPIEQLKT</sequence>
<keyword evidence="1" id="KW-0812">Transmembrane</keyword>
<evidence type="ECO:0000313" key="3">
    <source>
        <dbReference type="Proteomes" id="UP000623776"/>
    </source>
</evidence>
<dbReference type="RefSeq" id="WP_039175452.1">
    <property type="nucleotide sequence ID" value="NZ_BMXN01000001.1"/>
</dbReference>
<proteinExistence type="predicted"/>
<feature type="transmembrane region" description="Helical" evidence="1">
    <location>
        <begin position="47"/>
        <end position="71"/>
    </location>
</feature>
<keyword evidence="1" id="KW-0472">Membrane</keyword>
<evidence type="ECO:0000313" key="2">
    <source>
        <dbReference type="EMBL" id="GHD53684.1"/>
    </source>
</evidence>
<gene>
    <name evidence="2" type="ORF">GCM10007157_01250</name>
</gene>
<keyword evidence="3" id="KW-1185">Reference proteome</keyword>
<dbReference type="EMBL" id="BMXN01000001">
    <property type="protein sequence ID" value="GHD53684.1"/>
    <property type="molecule type" value="Genomic_DNA"/>
</dbReference>
<accession>A0A8H9IQ83</accession>
<keyword evidence="1" id="KW-1133">Transmembrane helix</keyword>
<dbReference type="AlphaFoldDB" id="A0A8H9IQ83"/>
<dbReference type="Pfam" id="PF09955">
    <property type="entry name" value="DUF2189"/>
    <property type="match status" value="1"/>
</dbReference>